<reference evidence="3" key="1">
    <citation type="submission" date="2011-05" db="EMBL/GenBank/DDBJ databases">
        <title>Complete sequence of Desulfotomaculum ruminis DSM 2154.</title>
        <authorList>
            <person name="Lucas S."/>
            <person name="Copeland A."/>
            <person name="Lapidus A."/>
            <person name="Cheng J.-F."/>
            <person name="Goodwin L."/>
            <person name="Pitluck S."/>
            <person name="Lu M."/>
            <person name="Detter J.C."/>
            <person name="Han C."/>
            <person name="Tapia R."/>
            <person name="Land M."/>
            <person name="Hauser L."/>
            <person name="Kyrpides N."/>
            <person name="Ivanova N."/>
            <person name="Mikhailova N."/>
            <person name="Pagani I."/>
            <person name="Stams A.J.M."/>
            <person name="Plugge C.M."/>
            <person name="Muyzer G."/>
            <person name="Kuever J."/>
            <person name="Parshina S.N."/>
            <person name="Ivanova A.E."/>
            <person name="Nazina T.N."/>
            <person name="Brambilla E."/>
            <person name="Spring S."/>
            <person name="Klenk H.-P."/>
            <person name="Woyke T."/>
        </authorList>
    </citation>
    <scope>NUCLEOTIDE SEQUENCE [LARGE SCALE GENOMIC DNA]</scope>
    <source>
        <strain evidence="3">ATCC 23193 / DSM 2154 / NCIB 8452 / DL</strain>
    </source>
</reference>
<dbReference type="Proteomes" id="UP000009234">
    <property type="component" value="Chromosome"/>
</dbReference>
<feature type="transmembrane region" description="Helical" evidence="1">
    <location>
        <begin position="244"/>
        <end position="261"/>
    </location>
</feature>
<feature type="transmembrane region" description="Helical" evidence="1">
    <location>
        <begin position="109"/>
        <end position="126"/>
    </location>
</feature>
<gene>
    <name evidence="2" type="ordered locus">Desru_0460</name>
</gene>
<feature type="transmembrane region" description="Helical" evidence="1">
    <location>
        <begin position="49"/>
        <end position="67"/>
    </location>
</feature>
<evidence type="ECO:0000313" key="3">
    <source>
        <dbReference type="Proteomes" id="UP000009234"/>
    </source>
</evidence>
<dbReference type="PANTHER" id="PTHR37422">
    <property type="entry name" value="TEICHURONIC ACID BIOSYNTHESIS PROTEIN TUAE"/>
    <property type="match status" value="1"/>
</dbReference>
<dbReference type="OrthoDB" id="1762823at2"/>
<feature type="transmembrane region" description="Helical" evidence="1">
    <location>
        <begin position="179"/>
        <end position="195"/>
    </location>
</feature>
<feature type="transmembrane region" description="Helical" evidence="1">
    <location>
        <begin position="323"/>
        <end position="348"/>
    </location>
</feature>
<name>F6DRJ2_DESRL</name>
<evidence type="ECO:0000313" key="2">
    <source>
        <dbReference type="EMBL" id="AEG58746.1"/>
    </source>
</evidence>
<dbReference type="RefSeq" id="WP_013840521.1">
    <property type="nucleotide sequence ID" value="NC_015589.1"/>
</dbReference>
<feature type="transmembrane region" description="Helical" evidence="1">
    <location>
        <begin position="79"/>
        <end position="97"/>
    </location>
</feature>
<dbReference type="AlphaFoldDB" id="F6DRJ2"/>
<dbReference type="KEGG" id="dru:Desru_0460"/>
<feature type="transmembrane region" description="Helical" evidence="1">
    <location>
        <begin position="133"/>
        <end position="153"/>
    </location>
</feature>
<accession>F6DRJ2</accession>
<dbReference type="InterPro" id="IPR051533">
    <property type="entry name" value="WaaL-like"/>
</dbReference>
<keyword evidence="1" id="KW-0812">Transmembrane</keyword>
<feature type="transmembrane region" description="Helical" evidence="1">
    <location>
        <begin position="207"/>
        <end position="232"/>
    </location>
</feature>
<keyword evidence="1" id="KW-1133">Transmembrane helix</keyword>
<dbReference type="PANTHER" id="PTHR37422:SF13">
    <property type="entry name" value="LIPOPOLYSACCHARIDE BIOSYNTHESIS PROTEIN PA4999-RELATED"/>
    <property type="match status" value="1"/>
</dbReference>
<sequence length="397" mass="44080">MESKIRGLERLGRLEFKYIILLFMVCLYPLAVIPHSFDFYGPYPDYFYAPRYVLLGTAALLALIVLIKERAAINHRVALPLGGFVLFALTATLLAAYPVTAWVGSPLRYTGFSTYIFCLILFLLASRANREKLLPCMAAAAALVSLLAVLQLLDLNLVPREDLRQGITAYGTLGTPDNVGTYAAFVLPAALYLYIARQQSRWLTVIALIYGGLLLSFTWGAWIGALAGMAAVGLCYRRTGHKGLWLRLAGLLLMVTLLFAAGTEVWDLQKRVGVVNPWEQLIVMQNTGKLFLSSWEFGLGPDHLFHVIRILPMVPLLDKTPNLYLETAVTLGGFALAAYLIFLGNILWRGRKDVLLAMMIVYLVQGLFYSEGLLLMPLFWIVLGLSQNGRGIEKPQS</sequence>
<dbReference type="HOGENOM" id="CLU_021625_1_0_9"/>
<proteinExistence type="predicted"/>
<keyword evidence="3" id="KW-1185">Reference proteome</keyword>
<dbReference type="EMBL" id="CP002780">
    <property type="protein sequence ID" value="AEG58746.1"/>
    <property type="molecule type" value="Genomic_DNA"/>
</dbReference>
<feature type="transmembrane region" description="Helical" evidence="1">
    <location>
        <begin position="16"/>
        <end position="37"/>
    </location>
</feature>
<dbReference type="eggNOG" id="COG3307">
    <property type="taxonomic scope" value="Bacteria"/>
</dbReference>
<dbReference type="STRING" id="696281.Desru_0460"/>
<protein>
    <submittedName>
        <fullName evidence="2">O-antigen polymerase</fullName>
    </submittedName>
</protein>
<keyword evidence="1" id="KW-0472">Membrane</keyword>
<reference evidence="2 3" key="2">
    <citation type="journal article" date="2012" name="Stand. Genomic Sci.">
        <title>Complete genome sequence of the sulfate-reducing firmicute Desulfotomaculum ruminis type strain (DL(T)).</title>
        <authorList>
            <person name="Spring S."/>
            <person name="Visser M."/>
            <person name="Lu M."/>
            <person name="Copeland A."/>
            <person name="Lapidus A."/>
            <person name="Lucas S."/>
            <person name="Cheng J.F."/>
            <person name="Han C."/>
            <person name="Tapia R."/>
            <person name="Goodwin L.A."/>
            <person name="Pitluck S."/>
            <person name="Ivanova N."/>
            <person name="Land M."/>
            <person name="Hauser L."/>
            <person name="Larimer F."/>
            <person name="Rohde M."/>
            <person name="Goker M."/>
            <person name="Detter J.C."/>
            <person name="Kyrpides N.C."/>
            <person name="Woyke T."/>
            <person name="Schaap P.J."/>
            <person name="Plugge C.M."/>
            <person name="Muyzer G."/>
            <person name="Kuever J."/>
            <person name="Pereira I.A."/>
            <person name="Parshina S.N."/>
            <person name="Bernier-Latmani R."/>
            <person name="Stams A.J."/>
            <person name="Klenk H.P."/>
        </authorList>
    </citation>
    <scope>NUCLEOTIDE SEQUENCE [LARGE SCALE GENOMIC DNA]</scope>
    <source>
        <strain evidence="3">ATCC 23193 / DSM 2154 / NCIB 8452 / DL</strain>
    </source>
</reference>
<organism evidence="2 3">
    <name type="scientific">Desulforamulus ruminis (strain ATCC 23193 / DSM 2154 / NCIMB 8452 / DL)</name>
    <name type="common">Desulfotomaculum ruminis</name>
    <dbReference type="NCBI Taxonomy" id="696281"/>
    <lineage>
        <taxon>Bacteria</taxon>
        <taxon>Bacillati</taxon>
        <taxon>Bacillota</taxon>
        <taxon>Clostridia</taxon>
        <taxon>Eubacteriales</taxon>
        <taxon>Peptococcaceae</taxon>
        <taxon>Desulforamulus</taxon>
    </lineage>
</organism>
<evidence type="ECO:0000256" key="1">
    <source>
        <dbReference type="SAM" id="Phobius"/>
    </source>
</evidence>
<feature type="transmembrane region" description="Helical" evidence="1">
    <location>
        <begin position="354"/>
        <end position="383"/>
    </location>
</feature>